<comment type="function">
    <text evidence="1">Required for the transposition of the insertion element.</text>
</comment>
<evidence type="ECO:0000256" key="2">
    <source>
        <dbReference type="ARBA" id="ARBA00006363"/>
    </source>
</evidence>
<dbReference type="EnsemblBacteria" id="ABF85839">
    <property type="protein sequence ID" value="ABF85839"/>
    <property type="gene ID" value="MXAN_1322"/>
</dbReference>
<dbReference type="GO" id="GO:0006313">
    <property type="term" value="P:DNA transposition"/>
    <property type="evidence" value="ECO:0007669"/>
    <property type="project" value="InterPro"/>
</dbReference>
<dbReference type="InterPro" id="IPR001598">
    <property type="entry name" value="Transposase_IS30_CS"/>
</dbReference>
<evidence type="ECO:0000313" key="8">
    <source>
        <dbReference type="Proteomes" id="UP000002402"/>
    </source>
</evidence>
<keyword evidence="4" id="KW-0238">DNA-binding</keyword>
<gene>
    <name evidence="7" type="ordered locus">MXAN_1322</name>
</gene>
<evidence type="ECO:0000313" key="7">
    <source>
        <dbReference type="EMBL" id="ABF85839.1"/>
    </source>
</evidence>
<dbReference type="PANTHER" id="PTHR10948">
    <property type="entry name" value="TRANSPOSASE"/>
    <property type="match status" value="1"/>
</dbReference>
<evidence type="ECO:0000256" key="1">
    <source>
        <dbReference type="ARBA" id="ARBA00002190"/>
    </source>
</evidence>
<dbReference type="KEGG" id="mxa:MXAN_1322"/>
<comment type="similarity">
    <text evidence="2">Belongs to the transposase IS30 family.</text>
</comment>
<dbReference type="NCBIfam" id="NF033563">
    <property type="entry name" value="transpos_IS30"/>
    <property type="match status" value="1"/>
</dbReference>
<evidence type="ECO:0000259" key="6">
    <source>
        <dbReference type="PROSITE" id="PS50994"/>
    </source>
</evidence>
<accession>Q1DCP4</accession>
<dbReference type="eggNOG" id="COG2826">
    <property type="taxonomic scope" value="Bacteria"/>
</dbReference>
<dbReference type="AlphaFoldDB" id="Q1DCP4"/>
<keyword evidence="5" id="KW-0233">DNA recombination</keyword>
<dbReference type="Pfam" id="PF00665">
    <property type="entry name" value="rve"/>
    <property type="match status" value="1"/>
</dbReference>
<dbReference type="PROSITE" id="PS50994">
    <property type="entry name" value="INTEGRASE"/>
    <property type="match status" value="1"/>
</dbReference>
<dbReference type="Gene3D" id="3.30.420.10">
    <property type="entry name" value="Ribonuclease H-like superfamily/Ribonuclease H"/>
    <property type="match status" value="1"/>
</dbReference>
<name>Q1DCP4_MYXXD</name>
<dbReference type="PROSITE" id="PS01043">
    <property type="entry name" value="TRANSPOSASE_IS30"/>
    <property type="match status" value="1"/>
</dbReference>
<dbReference type="Proteomes" id="UP000002402">
    <property type="component" value="Chromosome"/>
</dbReference>
<dbReference type="PANTHER" id="PTHR10948:SF23">
    <property type="entry name" value="TRANSPOSASE INSI FOR INSERTION SEQUENCE ELEMENT IS30A-RELATED"/>
    <property type="match status" value="1"/>
</dbReference>
<dbReference type="InterPro" id="IPR036397">
    <property type="entry name" value="RNaseH_sf"/>
</dbReference>
<keyword evidence="3" id="KW-0815">Transposition</keyword>
<dbReference type="GO" id="GO:0003677">
    <property type="term" value="F:DNA binding"/>
    <property type="evidence" value="ECO:0007669"/>
    <property type="project" value="UniProtKB-KW"/>
</dbReference>
<dbReference type="InterPro" id="IPR025246">
    <property type="entry name" value="IS30-like_HTH"/>
</dbReference>
<dbReference type="SUPFAM" id="SSF53098">
    <property type="entry name" value="Ribonuclease H-like"/>
    <property type="match status" value="1"/>
</dbReference>
<dbReference type="InterPro" id="IPR001584">
    <property type="entry name" value="Integrase_cat-core"/>
</dbReference>
<proteinExistence type="inferred from homology"/>
<feature type="domain" description="Integrase catalytic" evidence="6">
    <location>
        <begin position="233"/>
        <end position="396"/>
    </location>
</feature>
<dbReference type="InterPro" id="IPR012337">
    <property type="entry name" value="RNaseH-like_sf"/>
</dbReference>
<dbReference type="HOGENOM" id="CLU_035706_0_0_7"/>
<dbReference type="Pfam" id="PF13936">
    <property type="entry name" value="HTH_38"/>
    <property type="match status" value="1"/>
</dbReference>
<evidence type="ECO:0000256" key="5">
    <source>
        <dbReference type="ARBA" id="ARBA00023172"/>
    </source>
</evidence>
<dbReference type="GO" id="GO:0005829">
    <property type="term" value="C:cytosol"/>
    <property type="evidence" value="ECO:0007669"/>
    <property type="project" value="TreeGrafter"/>
</dbReference>
<protein>
    <submittedName>
        <fullName evidence="7">Transposase, IS30 family</fullName>
    </submittedName>
</protein>
<keyword evidence="8" id="KW-1185">Reference proteome</keyword>
<dbReference type="GO" id="GO:0015074">
    <property type="term" value="P:DNA integration"/>
    <property type="evidence" value="ECO:0007669"/>
    <property type="project" value="InterPro"/>
</dbReference>
<dbReference type="InterPro" id="IPR051917">
    <property type="entry name" value="Transposase-Integrase"/>
</dbReference>
<dbReference type="EMBL" id="CP000113">
    <property type="protein sequence ID" value="ABF85839.1"/>
    <property type="molecule type" value="Genomic_DNA"/>
</dbReference>
<reference evidence="7 8" key="1">
    <citation type="journal article" date="2006" name="Proc. Natl. Acad. Sci. U.S.A.">
        <title>Evolution of sensory complexity recorded in a myxobacterial genome.</title>
        <authorList>
            <person name="Goldman B.S."/>
            <person name="Nierman W.C."/>
            <person name="Kaiser D."/>
            <person name="Slater S.C."/>
            <person name="Durkin A.S."/>
            <person name="Eisen J.A."/>
            <person name="Ronning C.M."/>
            <person name="Barbazuk W.B."/>
            <person name="Blanchard M."/>
            <person name="Field C."/>
            <person name="Halling C."/>
            <person name="Hinkle G."/>
            <person name="Iartchuk O."/>
            <person name="Kim H.S."/>
            <person name="Mackenzie C."/>
            <person name="Madupu R."/>
            <person name="Miller N."/>
            <person name="Shvartsbeyn A."/>
            <person name="Sullivan S.A."/>
            <person name="Vaudin M."/>
            <person name="Wiegand R."/>
            <person name="Kaplan H.B."/>
        </authorList>
    </citation>
    <scope>NUCLEOTIDE SEQUENCE [LARGE SCALE GENOMIC DNA]</scope>
    <source>
        <strain evidence="8">DK1622</strain>
    </source>
</reference>
<organism evidence="7 8">
    <name type="scientific">Myxococcus xanthus (strain DK1622)</name>
    <dbReference type="NCBI Taxonomy" id="246197"/>
    <lineage>
        <taxon>Bacteria</taxon>
        <taxon>Pseudomonadati</taxon>
        <taxon>Myxococcota</taxon>
        <taxon>Myxococcia</taxon>
        <taxon>Myxococcales</taxon>
        <taxon>Cystobacterineae</taxon>
        <taxon>Myxococcaceae</taxon>
        <taxon>Myxococcus</taxon>
    </lineage>
</organism>
<dbReference type="GO" id="GO:0004803">
    <property type="term" value="F:transposase activity"/>
    <property type="evidence" value="ECO:0007669"/>
    <property type="project" value="InterPro"/>
</dbReference>
<sequence>MRGRERIRERCPVESRGKLGRMSGEDWLEVRRAVAAGQTQEEAARAAGVNERTLQRLLRRAGGIRRPALVRSTLRLSVAEREEVSRGVQAGESLRAIARRLGRAASTISREVGRAGKGREGYRAWLGEAAAARASRRPKQTKLLAQPQLRQEVERRLLRCWSPQQIAATLKRDFAHQPQMHVSHETIYRSLYVQTRGSLRKELAAYLRTGRPQRRPRGRASVLSGQLPGRVMLSERPPEAESRAVPGHWEGDLLVGKQGKSAIGTLVERRSRYVMLLHLPEGRTAPHVREALTHQLGQLPDALRRTLTWDQGKEMAEHVRFTIDTDVQVYFCDPHSPWQRGSNENTNGLLRQYFPKGMDLSGLSRAQLDTVALQLNTRPRQTLDWRTPAEVFAQSVAMTG</sequence>
<evidence type="ECO:0000256" key="3">
    <source>
        <dbReference type="ARBA" id="ARBA00022578"/>
    </source>
</evidence>
<evidence type="ECO:0000256" key="4">
    <source>
        <dbReference type="ARBA" id="ARBA00023125"/>
    </source>
</evidence>
<dbReference type="InterPro" id="IPR053392">
    <property type="entry name" value="Transposase_IS30-like"/>
</dbReference>